<gene>
    <name evidence="2" type="ORF">GCM10018785_06160</name>
</gene>
<dbReference type="RefSeq" id="WP_190134231.1">
    <property type="nucleotide sequence ID" value="NZ_BNBT01000005.1"/>
</dbReference>
<dbReference type="AlphaFoldDB" id="A0A919DFR5"/>
<evidence type="ECO:0000313" key="2">
    <source>
        <dbReference type="EMBL" id="GHE39327.1"/>
    </source>
</evidence>
<keyword evidence="3" id="KW-1185">Reference proteome</keyword>
<dbReference type="SUPFAM" id="SSF50952">
    <property type="entry name" value="Soluble quinoprotein glucose dehydrogenase"/>
    <property type="match status" value="1"/>
</dbReference>
<dbReference type="Proteomes" id="UP000608024">
    <property type="component" value="Unassembled WGS sequence"/>
</dbReference>
<keyword evidence="1" id="KW-0732">Signal</keyword>
<protein>
    <submittedName>
        <fullName evidence="2">Uncharacterized protein</fullName>
    </submittedName>
</protein>
<evidence type="ECO:0000256" key="1">
    <source>
        <dbReference type="SAM" id="SignalP"/>
    </source>
</evidence>
<feature type="signal peptide" evidence="1">
    <location>
        <begin position="1"/>
        <end position="24"/>
    </location>
</feature>
<evidence type="ECO:0000313" key="3">
    <source>
        <dbReference type="Proteomes" id="UP000608024"/>
    </source>
</evidence>
<reference evidence="2" key="2">
    <citation type="submission" date="2020-09" db="EMBL/GenBank/DDBJ databases">
        <authorList>
            <person name="Sun Q."/>
            <person name="Ohkuma M."/>
        </authorList>
    </citation>
    <scope>NUCLEOTIDE SEQUENCE</scope>
    <source>
        <strain evidence="2">JCM 4784</strain>
    </source>
</reference>
<organism evidence="2 3">
    <name type="scientific">Streptomyces longispororuber</name>
    <dbReference type="NCBI Taxonomy" id="68230"/>
    <lineage>
        <taxon>Bacteria</taxon>
        <taxon>Bacillati</taxon>
        <taxon>Actinomycetota</taxon>
        <taxon>Actinomycetes</taxon>
        <taxon>Kitasatosporales</taxon>
        <taxon>Streptomycetaceae</taxon>
        <taxon>Streptomyces</taxon>
    </lineage>
</organism>
<dbReference type="InterPro" id="IPR011041">
    <property type="entry name" value="Quinoprot_gluc/sorb_DH_b-prop"/>
</dbReference>
<comment type="caution">
    <text evidence="2">The sequence shown here is derived from an EMBL/GenBank/DDBJ whole genome shotgun (WGS) entry which is preliminary data.</text>
</comment>
<name>A0A919DFR5_9ACTN</name>
<proteinExistence type="predicted"/>
<accession>A0A919DFR5</accession>
<reference evidence="2" key="1">
    <citation type="journal article" date="2014" name="Int. J. Syst. Evol. Microbiol.">
        <title>Complete genome sequence of Corynebacterium casei LMG S-19264T (=DSM 44701T), isolated from a smear-ripened cheese.</title>
        <authorList>
            <consortium name="US DOE Joint Genome Institute (JGI-PGF)"/>
            <person name="Walter F."/>
            <person name="Albersmeier A."/>
            <person name="Kalinowski J."/>
            <person name="Ruckert C."/>
        </authorList>
    </citation>
    <scope>NUCLEOTIDE SEQUENCE</scope>
    <source>
        <strain evidence="2">JCM 4784</strain>
    </source>
</reference>
<sequence>MRRTHSAARFLLSAALMVTTAGIAAPTATATAAEAESCTWTRTALRMPAGALAGSVTAADGEGGYAGALSYGAHSEKNGAAVWKNGEFTAYANLNDPDFQNRVAVHGLNDAGTVVGDVHRQATGFPAAVHSRNHGMERLPELPGAYASRAEGINDHGDVVGGVAIDDEDGNRWHPVLWPADKPGTVVALTGLPTGTDAIATGIDQDGTVLVSVGNGFGEDTPYLWKDGEARALPVPDRTRDVVTRGMSNGRVVADVTSYEGPPRSVLWDRDGEPRVVSRNADIRGINRDGQIVGRTDDPSWREQGVWRLTALDATLKWEPDRGLQLLVSSDDGTIAGRSWAIPGGRDEPTVWACR</sequence>
<feature type="chain" id="PRO_5039467560" evidence="1">
    <location>
        <begin position="25"/>
        <end position="355"/>
    </location>
</feature>
<dbReference type="EMBL" id="BNBT01000005">
    <property type="protein sequence ID" value="GHE39327.1"/>
    <property type="molecule type" value="Genomic_DNA"/>
</dbReference>